<reference evidence="2" key="1">
    <citation type="submission" date="2022-03" db="EMBL/GenBank/DDBJ databases">
        <authorList>
            <person name="Sayadi A."/>
        </authorList>
    </citation>
    <scope>NUCLEOTIDE SEQUENCE</scope>
</reference>
<dbReference type="Proteomes" id="UP001152888">
    <property type="component" value="Unassembled WGS sequence"/>
</dbReference>
<accession>A0A9P0PW91</accession>
<dbReference type="AlphaFoldDB" id="A0A9P0PW91"/>
<evidence type="ECO:0000256" key="1">
    <source>
        <dbReference type="SAM" id="SignalP"/>
    </source>
</evidence>
<feature type="signal peptide" evidence="1">
    <location>
        <begin position="1"/>
        <end position="31"/>
    </location>
</feature>
<evidence type="ECO:0000313" key="2">
    <source>
        <dbReference type="EMBL" id="CAH2000686.1"/>
    </source>
</evidence>
<comment type="caution">
    <text evidence="2">The sequence shown here is derived from an EMBL/GenBank/DDBJ whole genome shotgun (WGS) entry which is preliminary data.</text>
</comment>
<proteinExistence type="predicted"/>
<organism evidence="2 3">
    <name type="scientific">Acanthoscelides obtectus</name>
    <name type="common">Bean weevil</name>
    <name type="synonym">Bruchus obtectus</name>
    <dbReference type="NCBI Taxonomy" id="200917"/>
    <lineage>
        <taxon>Eukaryota</taxon>
        <taxon>Metazoa</taxon>
        <taxon>Ecdysozoa</taxon>
        <taxon>Arthropoda</taxon>
        <taxon>Hexapoda</taxon>
        <taxon>Insecta</taxon>
        <taxon>Pterygota</taxon>
        <taxon>Neoptera</taxon>
        <taxon>Endopterygota</taxon>
        <taxon>Coleoptera</taxon>
        <taxon>Polyphaga</taxon>
        <taxon>Cucujiformia</taxon>
        <taxon>Chrysomeloidea</taxon>
        <taxon>Chrysomelidae</taxon>
        <taxon>Bruchinae</taxon>
        <taxon>Bruchini</taxon>
        <taxon>Acanthoscelides</taxon>
    </lineage>
</organism>
<sequence length="138" mass="14890">MRPSHSLVPSFAAIVIVAAVVCAPLAAGAGAAPGEESPGLQILTKVFRQYLKSQPEDLVLGDGVHLISTRSENDARANMDDGTFLGVIESYLRDHEVRIKLPELMPGEGFGRAFKTAMEEVDGQDGESEYIMSFFTSF</sequence>
<protein>
    <submittedName>
        <fullName evidence="2">Uncharacterized protein</fullName>
    </submittedName>
</protein>
<evidence type="ECO:0000313" key="3">
    <source>
        <dbReference type="Proteomes" id="UP001152888"/>
    </source>
</evidence>
<feature type="chain" id="PRO_5040226260" evidence="1">
    <location>
        <begin position="32"/>
        <end position="138"/>
    </location>
</feature>
<name>A0A9P0PW91_ACAOB</name>
<gene>
    <name evidence="2" type="ORF">ACAOBT_LOCUS25728</name>
</gene>
<dbReference type="EMBL" id="CAKOFQ010007418">
    <property type="protein sequence ID" value="CAH2000686.1"/>
    <property type="molecule type" value="Genomic_DNA"/>
</dbReference>
<keyword evidence="3" id="KW-1185">Reference proteome</keyword>
<keyword evidence="1" id="KW-0732">Signal</keyword>
<dbReference type="OrthoDB" id="8190250at2759"/>